<dbReference type="CDD" id="cd09725">
    <property type="entry name" value="Cas2_I_II_III"/>
    <property type="match status" value="1"/>
</dbReference>
<dbReference type="GO" id="GO:0004521">
    <property type="term" value="F:RNA endonuclease activity"/>
    <property type="evidence" value="ECO:0007669"/>
    <property type="project" value="InterPro"/>
</dbReference>
<dbReference type="AlphaFoldDB" id="A0A097AUK8"/>
<keyword evidence="5 9" id="KW-0255">Endonuclease</keyword>
<gene>
    <name evidence="9 10" type="primary">cas2</name>
    <name evidence="10" type="ORF">TKV_c23590</name>
</gene>
<dbReference type="Proteomes" id="UP000029669">
    <property type="component" value="Chromosome"/>
</dbReference>
<keyword evidence="4 9" id="KW-0479">Metal-binding</keyword>
<evidence type="ECO:0000313" key="10">
    <source>
        <dbReference type="EMBL" id="AIS53483.1"/>
    </source>
</evidence>
<organism evidence="10 11">
    <name type="scientific">Thermoanaerobacter kivui</name>
    <name type="common">Acetogenium kivui</name>
    <dbReference type="NCBI Taxonomy" id="2325"/>
    <lineage>
        <taxon>Bacteria</taxon>
        <taxon>Bacillati</taxon>
        <taxon>Bacillota</taxon>
        <taxon>Clostridia</taxon>
        <taxon>Thermoanaerobacterales</taxon>
        <taxon>Thermoanaerobacteraceae</taxon>
        <taxon>Thermoanaerobacter</taxon>
    </lineage>
</organism>
<evidence type="ECO:0000256" key="5">
    <source>
        <dbReference type="ARBA" id="ARBA00022759"/>
    </source>
</evidence>
<evidence type="ECO:0000256" key="4">
    <source>
        <dbReference type="ARBA" id="ARBA00022723"/>
    </source>
</evidence>
<keyword evidence="6 9" id="KW-0378">Hydrolase</keyword>
<dbReference type="RefSeq" id="WP_049686048.1">
    <property type="nucleotide sequence ID" value="NZ_CP009170.1"/>
</dbReference>
<keyword evidence="3 9" id="KW-0540">Nuclease</keyword>
<comment type="similarity">
    <text evidence="2 9">Belongs to the CRISPR-associated endoribonuclease Cas2 protein family.</text>
</comment>
<dbReference type="GO" id="GO:0046872">
    <property type="term" value="F:metal ion binding"/>
    <property type="evidence" value="ECO:0007669"/>
    <property type="project" value="UniProtKB-UniRule"/>
</dbReference>
<dbReference type="InterPro" id="IPR021127">
    <property type="entry name" value="CRISPR_associated_Cas2"/>
</dbReference>
<dbReference type="GO" id="GO:0043571">
    <property type="term" value="P:maintenance of CRISPR repeat elements"/>
    <property type="evidence" value="ECO:0007669"/>
    <property type="project" value="UniProtKB-UniRule"/>
</dbReference>
<dbReference type="PANTHER" id="PTHR34405:SF1">
    <property type="entry name" value="CRISPR-ASSOCIATED ENDORIBONUCLEASE CAS2"/>
    <property type="match status" value="1"/>
</dbReference>
<evidence type="ECO:0000256" key="2">
    <source>
        <dbReference type="ARBA" id="ARBA00009959"/>
    </source>
</evidence>
<accession>A0A097AUK8</accession>
<evidence type="ECO:0000256" key="9">
    <source>
        <dbReference type="HAMAP-Rule" id="MF_01471"/>
    </source>
</evidence>
<comment type="subunit">
    <text evidence="9">Homodimer, forms a heterotetramer with a Cas1 homodimer.</text>
</comment>
<evidence type="ECO:0000313" key="11">
    <source>
        <dbReference type="Proteomes" id="UP000029669"/>
    </source>
</evidence>
<evidence type="ECO:0000256" key="1">
    <source>
        <dbReference type="ARBA" id="ARBA00001946"/>
    </source>
</evidence>
<dbReference type="InterPro" id="IPR019199">
    <property type="entry name" value="Virulence_VapD/CRISPR_Cas2"/>
</dbReference>
<sequence>MYVILVYDVNVNRVNKVLKTARRYLTWVQNSVLEGELTEATYRALKNDLTRIIDPEEDSVLFYILGNTKYTKRELLGIKKGGEEWIY</sequence>
<dbReference type="SUPFAM" id="SSF143430">
    <property type="entry name" value="TTP0101/SSO1404-like"/>
    <property type="match status" value="1"/>
</dbReference>
<dbReference type="EC" id="3.1.-.-" evidence="9"/>
<dbReference type="KEGG" id="tki:TKV_c23590"/>
<dbReference type="GO" id="GO:0051607">
    <property type="term" value="P:defense response to virus"/>
    <property type="evidence" value="ECO:0007669"/>
    <property type="project" value="UniProtKB-UniRule"/>
</dbReference>
<feature type="binding site" evidence="9">
    <location>
        <position position="8"/>
    </location>
    <ligand>
        <name>Mg(2+)</name>
        <dbReference type="ChEBI" id="CHEBI:18420"/>
        <note>catalytic</note>
    </ligand>
</feature>
<evidence type="ECO:0000256" key="3">
    <source>
        <dbReference type="ARBA" id="ARBA00022722"/>
    </source>
</evidence>
<comment type="function">
    <text evidence="9">CRISPR (clustered regularly interspaced short palindromic repeat), is an adaptive immune system that provides protection against mobile genetic elements (viruses, transposable elements and conjugative plasmids). CRISPR clusters contain sequences complementary to antecedent mobile elements and target invading nucleic acids. CRISPR clusters are transcribed and processed into CRISPR RNA (crRNA). Functions as a ssRNA-specific endoribonuclease. Involved in the integration of spacer DNA into the CRISPR cassette.</text>
</comment>
<dbReference type="HAMAP" id="MF_01471">
    <property type="entry name" value="Cas2"/>
    <property type="match status" value="1"/>
</dbReference>
<comment type="cofactor">
    <cofactor evidence="1 9">
        <name>Mg(2+)</name>
        <dbReference type="ChEBI" id="CHEBI:18420"/>
    </cofactor>
</comment>
<dbReference type="STRING" id="2325.TKV_c23590"/>
<keyword evidence="7 9" id="KW-0460">Magnesium</keyword>
<dbReference type="EMBL" id="CP009170">
    <property type="protein sequence ID" value="AIS53483.1"/>
    <property type="molecule type" value="Genomic_DNA"/>
</dbReference>
<evidence type="ECO:0000256" key="7">
    <source>
        <dbReference type="ARBA" id="ARBA00022842"/>
    </source>
</evidence>
<proteinExistence type="inferred from homology"/>
<evidence type="ECO:0000256" key="8">
    <source>
        <dbReference type="ARBA" id="ARBA00023118"/>
    </source>
</evidence>
<dbReference type="Gene3D" id="3.30.70.240">
    <property type="match status" value="1"/>
</dbReference>
<evidence type="ECO:0000256" key="6">
    <source>
        <dbReference type="ARBA" id="ARBA00022801"/>
    </source>
</evidence>
<keyword evidence="11" id="KW-1185">Reference proteome</keyword>
<dbReference type="OrthoDB" id="279819at2"/>
<dbReference type="PANTHER" id="PTHR34405">
    <property type="entry name" value="CRISPR-ASSOCIATED ENDORIBONUCLEASE CAS2"/>
    <property type="match status" value="1"/>
</dbReference>
<dbReference type="GO" id="GO:0016787">
    <property type="term" value="F:hydrolase activity"/>
    <property type="evidence" value="ECO:0007669"/>
    <property type="project" value="UniProtKB-KW"/>
</dbReference>
<dbReference type="eggNOG" id="COG1343">
    <property type="taxonomic scope" value="Bacteria"/>
</dbReference>
<dbReference type="NCBIfam" id="TIGR01573">
    <property type="entry name" value="cas2"/>
    <property type="match status" value="1"/>
</dbReference>
<name>A0A097AUK8_THEKI</name>
<keyword evidence="8 9" id="KW-0051">Antiviral defense</keyword>
<reference evidence="11" key="1">
    <citation type="journal article" date="2015" name="Genome Announc.">
        <title>Whole-Genome Sequences of 80 Environmental and Clinical Isolates of Burkholderia pseudomallei.</title>
        <authorList>
            <person name="Johnson S.L."/>
            <person name="Baker A.L."/>
            <person name="Chain P.S."/>
            <person name="Currie B.J."/>
            <person name="Daligault H.E."/>
            <person name="Davenport K.W."/>
            <person name="Davis C.B."/>
            <person name="Inglis T.J."/>
            <person name="Kaestli M."/>
            <person name="Koren S."/>
            <person name="Mayo M."/>
            <person name="Merritt A.J."/>
            <person name="Price E.P."/>
            <person name="Sarovich D.S."/>
            <person name="Warner J."/>
            <person name="Rosovitz M.J."/>
        </authorList>
    </citation>
    <scope>NUCLEOTIDE SEQUENCE [LARGE SCALE GENOMIC DNA]</scope>
    <source>
        <strain evidence="11">DSM 2030</strain>
    </source>
</reference>
<dbReference type="HOGENOM" id="CLU_161124_0_1_9"/>
<protein>
    <recommendedName>
        <fullName evidence="9">CRISPR-associated endoribonuclease Cas2</fullName>
        <ecNumber evidence="9">3.1.-.-</ecNumber>
    </recommendedName>
</protein>
<dbReference type="Pfam" id="PF09827">
    <property type="entry name" value="CRISPR_Cas2"/>
    <property type="match status" value="1"/>
</dbReference>